<evidence type="ECO:0000313" key="3">
    <source>
        <dbReference type="EMBL" id="SCL15262.1"/>
    </source>
</evidence>
<keyword evidence="4" id="KW-1185">Reference proteome</keyword>
<sequence>MSRVYQAWDSDIEIRCRRLPPPSTDRRAVARKDPVVGTTSKADAARQREINDRVSTLLQHAASMMVARKAEALAPFDLTVTQYTAMLMLRCNPGTSSAQLARLCRVTPQSMSVVTAALEQRGLADRAPVAIHARVLALTLTRKGNALLNKADLAARSVDARYEAEFTEDELANLRTLLERARLALEDPAGAPGAGRADT</sequence>
<dbReference type="GO" id="GO:0003700">
    <property type="term" value="F:DNA-binding transcription factor activity"/>
    <property type="evidence" value="ECO:0007669"/>
    <property type="project" value="InterPro"/>
</dbReference>
<accession>A0A1C6RDN0</accession>
<dbReference type="SMART" id="SM00347">
    <property type="entry name" value="HTH_MARR"/>
    <property type="match status" value="1"/>
</dbReference>
<gene>
    <name evidence="3" type="ORF">GA0070624_0668</name>
</gene>
<protein>
    <submittedName>
        <fullName evidence="3">DNA-binding transcriptional regulator, MarR family</fullName>
    </submittedName>
</protein>
<dbReference type="InterPro" id="IPR000835">
    <property type="entry name" value="HTH_MarR-typ"/>
</dbReference>
<dbReference type="AlphaFoldDB" id="A0A1C6RDN0"/>
<name>A0A1C6RDN0_9ACTN</name>
<dbReference type="Proteomes" id="UP000199413">
    <property type="component" value="Unassembled WGS sequence"/>
</dbReference>
<reference evidence="4" key="1">
    <citation type="submission" date="2016-06" db="EMBL/GenBank/DDBJ databases">
        <authorList>
            <person name="Varghese N."/>
            <person name="Submissions Spin"/>
        </authorList>
    </citation>
    <scope>NUCLEOTIDE SEQUENCE [LARGE SCALE GENOMIC DNA]</scope>
    <source>
        <strain evidence="4">DSM 45431</strain>
    </source>
</reference>
<feature type="compositionally biased region" description="Basic and acidic residues" evidence="1">
    <location>
        <begin position="24"/>
        <end position="34"/>
    </location>
</feature>
<dbReference type="PANTHER" id="PTHR33164">
    <property type="entry name" value="TRANSCRIPTIONAL REGULATOR, MARR FAMILY"/>
    <property type="match status" value="1"/>
</dbReference>
<dbReference type="InterPro" id="IPR039422">
    <property type="entry name" value="MarR/SlyA-like"/>
</dbReference>
<feature type="domain" description="HTH marR-type" evidence="2">
    <location>
        <begin position="51"/>
        <end position="183"/>
    </location>
</feature>
<dbReference type="InterPro" id="IPR036388">
    <property type="entry name" value="WH-like_DNA-bd_sf"/>
</dbReference>
<evidence type="ECO:0000259" key="2">
    <source>
        <dbReference type="PROSITE" id="PS50995"/>
    </source>
</evidence>
<dbReference type="PROSITE" id="PS50995">
    <property type="entry name" value="HTH_MARR_2"/>
    <property type="match status" value="1"/>
</dbReference>
<dbReference type="STRING" id="568872.GA0070624_0668"/>
<dbReference type="PANTHER" id="PTHR33164:SF43">
    <property type="entry name" value="HTH-TYPE TRANSCRIPTIONAL REPRESSOR YETL"/>
    <property type="match status" value="1"/>
</dbReference>
<dbReference type="GO" id="GO:0003677">
    <property type="term" value="F:DNA binding"/>
    <property type="evidence" value="ECO:0007669"/>
    <property type="project" value="UniProtKB-KW"/>
</dbReference>
<evidence type="ECO:0000256" key="1">
    <source>
        <dbReference type="SAM" id="MobiDB-lite"/>
    </source>
</evidence>
<proteinExistence type="predicted"/>
<dbReference type="EMBL" id="FMHV01000002">
    <property type="protein sequence ID" value="SCL15262.1"/>
    <property type="molecule type" value="Genomic_DNA"/>
</dbReference>
<feature type="region of interest" description="Disordered" evidence="1">
    <location>
        <begin position="23"/>
        <end position="44"/>
    </location>
</feature>
<keyword evidence="3" id="KW-0238">DNA-binding</keyword>
<dbReference type="InterPro" id="IPR036390">
    <property type="entry name" value="WH_DNA-bd_sf"/>
</dbReference>
<dbReference type="Gene3D" id="1.10.10.10">
    <property type="entry name" value="Winged helix-like DNA-binding domain superfamily/Winged helix DNA-binding domain"/>
    <property type="match status" value="1"/>
</dbReference>
<dbReference type="GO" id="GO:0006950">
    <property type="term" value="P:response to stress"/>
    <property type="evidence" value="ECO:0007669"/>
    <property type="project" value="TreeGrafter"/>
</dbReference>
<dbReference type="SUPFAM" id="SSF46785">
    <property type="entry name" value="Winged helix' DNA-binding domain"/>
    <property type="match status" value="1"/>
</dbReference>
<evidence type="ECO:0000313" key="4">
    <source>
        <dbReference type="Proteomes" id="UP000199413"/>
    </source>
</evidence>
<organism evidence="3 4">
    <name type="scientific">Micromonospora rhizosphaerae</name>
    <dbReference type="NCBI Taxonomy" id="568872"/>
    <lineage>
        <taxon>Bacteria</taxon>
        <taxon>Bacillati</taxon>
        <taxon>Actinomycetota</taxon>
        <taxon>Actinomycetes</taxon>
        <taxon>Micromonosporales</taxon>
        <taxon>Micromonosporaceae</taxon>
        <taxon>Micromonospora</taxon>
    </lineage>
</organism>
<dbReference type="Pfam" id="PF12802">
    <property type="entry name" value="MarR_2"/>
    <property type="match status" value="1"/>
</dbReference>